<name>A0A9X2PJW8_9BACT</name>
<dbReference type="SUPFAM" id="SSF53756">
    <property type="entry name" value="UDP-Glycosyltransferase/glycogen phosphorylase"/>
    <property type="match status" value="1"/>
</dbReference>
<dbReference type="RefSeq" id="WP_237701855.1">
    <property type="nucleotide sequence ID" value="NZ_CALTRY010000002.1"/>
</dbReference>
<evidence type="ECO:0000313" key="3">
    <source>
        <dbReference type="EMBL" id="MCS3709515.1"/>
    </source>
</evidence>
<accession>A0A9X2PJW8</accession>
<dbReference type="Pfam" id="PF13692">
    <property type="entry name" value="Glyco_trans_1_4"/>
    <property type="match status" value="1"/>
</dbReference>
<organism evidence="3 4">
    <name type="scientific">Salinibacter ruber</name>
    <dbReference type="NCBI Taxonomy" id="146919"/>
    <lineage>
        <taxon>Bacteria</taxon>
        <taxon>Pseudomonadati</taxon>
        <taxon>Rhodothermota</taxon>
        <taxon>Rhodothermia</taxon>
        <taxon>Rhodothermales</taxon>
        <taxon>Salinibacteraceae</taxon>
        <taxon>Salinibacter</taxon>
    </lineage>
</organism>
<comment type="caution">
    <text evidence="3">The sequence shown here is derived from an EMBL/GenBank/DDBJ whole genome shotgun (WGS) entry which is preliminary data.</text>
</comment>
<dbReference type="CDD" id="cd03801">
    <property type="entry name" value="GT4_PimA-like"/>
    <property type="match status" value="1"/>
</dbReference>
<protein>
    <submittedName>
        <fullName evidence="3">Phosphatidylinositol alpha-1,6-mannosyltransferase</fullName>
        <ecNumber evidence="3">2.4.1.-</ecNumber>
    </submittedName>
</protein>
<dbReference type="GO" id="GO:0016757">
    <property type="term" value="F:glycosyltransferase activity"/>
    <property type="evidence" value="ECO:0007669"/>
    <property type="project" value="UniProtKB-KW"/>
</dbReference>
<dbReference type="EMBL" id="JANUAE010000003">
    <property type="protein sequence ID" value="MCS3709515.1"/>
    <property type="molecule type" value="Genomic_DNA"/>
</dbReference>
<keyword evidence="3" id="KW-0328">Glycosyltransferase</keyword>
<sequence>MRLLFVSHSLPPEGRPLANVGGMQRVALKLHETLEARADANALDYDALLLRSAWRTVHLKTPLFLARAGWQIARAARQNAVDVVLFSSMVTASLAVPLQGLLRRHGVRTAAIVHGLDVTTPFPPYQWFVPKVFGALDAVLPVSRATRQACLDRGAAPTQLRVVPNGIDTDRFEAPADRATARRALAASVEASPPSPPPDGLLLCSVGRQVERKGTAWFVDAVMPRLPADVHYWVAGDGPELDTIEAAIARHDLAPRVRLLGRIPNDTLGALYRGADLFVMPNVPVEDDMEGFGIVLLEAGQCGTPAVAARLEGIQDVIADGVNGHLVAPQSPDAFVDAIAAYRNDSEALDAAAQRALHHTEDTFGWPAVADTYLSVLRTLWRQGTPPAPDTTGRPPAHSHAAG</sequence>
<evidence type="ECO:0000256" key="1">
    <source>
        <dbReference type="SAM" id="MobiDB-lite"/>
    </source>
</evidence>
<dbReference type="InterPro" id="IPR028098">
    <property type="entry name" value="Glyco_trans_4-like_N"/>
</dbReference>
<keyword evidence="3" id="KW-0808">Transferase</keyword>
<dbReference type="Gene3D" id="3.40.50.2000">
    <property type="entry name" value="Glycogen Phosphorylase B"/>
    <property type="match status" value="2"/>
</dbReference>
<evidence type="ECO:0000313" key="4">
    <source>
        <dbReference type="Proteomes" id="UP001155057"/>
    </source>
</evidence>
<reference evidence="3" key="1">
    <citation type="submission" date="2022-08" db="EMBL/GenBank/DDBJ databases">
        <title>Genomic Encyclopedia of Type Strains, Phase V (KMG-V): Genome sequencing to study the core and pangenomes of soil and plant-associated prokaryotes.</title>
        <authorList>
            <person name="Whitman W."/>
        </authorList>
    </citation>
    <scope>NUCLEOTIDE SEQUENCE</scope>
    <source>
        <strain evidence="3">SP3049</strain>
    </source>
</reference>
<dbReference type="EC" id="2.4.1.-" evidence="3"/>
<dbReference type="PANTHER" id="PTHR45947:SF3">
    <property type="entry name" value="SULFOQUINOVOSYL TRANSFERASE SQD2"/>
    <property type="match status" value="1"/>
</dbReference>
<dbReference type="AlphaFoldDB" id="A0A9X2PJW8"/>
<gene>
    <name evidence="3" type="ORF">GGP61_001118</name>
</gene>
<dbReference type="Pfam" id="PF13439">
    <property type="entry name" value="Glyco_transf_4"/>
    <property type="match status" value="1"/>
</dbReference>
<feature type="region of interest" description="Disordered" evidence="1">
    <location>
        <begin position="384"/>
        <end position="403"/>
    </location>
</feature>
<dbReference type="PANTHER" id="PTHR45947">
    <property type="entry name" value="SULFOQUINOVOSYL TRANSFERASE SQD2"/>
    <property type="match status" value="1"/>
</dbReference>
<dbReference type="Proteomes" id="UP001155057">
    <property type="component" value="Unassembled WGS sequence"/>
</dbReference>
<dbReference type="InterPro" id="IPR050194">
    <property type="entry name" value="Glycosyltransferase_grp1"/>
</dbReference>
<feature type="domain" description="Glycosyltransferase subfamily 4-like N-terminal" evidence="2">
    <location>
        <begin position="20"/>
        <end position="171"/>
    </location>
</feature>
<evidence type="ECO:0000259" key="2">
    <source>
        <dbReference type="Pfam" id="PF13439"/>
    </source>
</evidence>
<proteinExistence type="predicted"/>